<proteinExistence type="predicted"/>
<reference evidence="1" key="2">
    <citation type="submission" date="2025-08" db="UniProtKB">
        <authorList>
            <consortium name="Ensembl"/>
        </authorList>
    </citation>
    <scope>IDENTIFICATION</scope>
    <source>
        <strain evidence="1">Guanapo</strain>
    </source>
</reference>
<sequence length="115" mass="13318">DQYHTAGGCLAFLLTSSGWRSLLQSIIMIVCVWLLDERRPVYFLLWDRSIPTTIRNRIWVRLHLKTFAAFSQVSIKQLKTDLGAPGCNLEDHCTPNYLGLFVAFPFLHLLHLRNF</sequence>
<organism evidence="1 2">
    <name type="scientific">Poecilia reticulata</name>
    <name type="common">Guppy</name>
    <name type="synonym">Acanthophacelus reticulatus</name>
    <dbReference type="NCBI Taxonomy" id="8081"/>
    <lineage>
        <taxon>Eukaryota</taxon>
        <taxon>Metazoa</taxon>
        <taxon>Chordata</taxon>
        <taxon>Craniata</taxon>
        <taxon>Vertebrata</taxon>
        <taxon>Euteleostomi</taxon>
        <taxon>Actinopterygii</taxon>
        <taxon>Neopterygii</taxon>
        <taxon>Teleostei</taxon>
        <taxon>Neoteleostei</taxon>
        <taxon>Acanthomorphata</taxon>
        <taxon>Ovalentaria</taxon>
        <taxon>Atherinomorphae</taxon>
        <taxon>Cyprinodontiformes</taxon>
        <taxon>Poeciliidae</taxon>
        <taxon>Poeciliinae</taxon>
        <taxon>Poecilia</taxon>
    </lineage>
</organism>
<reference evidence="2" key="1">
    <citation type="submission" date="2013-11" db="EMBL/GenBank/DDBJ databases">
        <title>The genomic landscape of the Guanapo guppy.</title>
        <authorList>
            <person name="Kuenstner A."/>
            <person name="Dreyer C."/>
        </authorList>
    </citation>
    <scope>NUCLEOTIDE SEQUENCE</scope>
    <source>
        <strain evidence="2">Guanapo</strain>
    </source>
</reference>
<dbReference type="AlphaFoldDB" id="A0A3P9Q5J6"/>
<reference evidence="1" key="3">
    <citation type="submission" date="2025-09" db="UniProtKB">
        <authorList>
            <consortium name="Ensembl"/>
        </authorList>
    </citation>
    <scope>IDENTIFICATION</scope>
    <source>
        <strain evidence="1">Guanapo</strain>
    </source>
</reference>
<keyword evidence="2" id="KW-1185">Reference proteome</keyword>
<accession>A0A3P9Q5J6</accession>
<evidence type="ECO:0000313" key="1">
    <source>
        <dbReference type="Ensembl" id="ENSPREP00000029441.1"/>
    </source>
</evidence>
<dbReference type="Ensembl" id="ENSPRET00000029774.1">
    <property type="protein sequence ID" value="ENSPREP00000029441.1"/>
    <property type="gene ID" value="ENSPREG00000019935.1"/>
</dbReference>
<evidence type="ECO:0000313" key="2">
    <source>
        <dbReference type="Proteomes" id="UP000242638"/>
    </source>
</evidence>
<dbReference type="Proteomes" id="UP000242638">
    <property type="component" value="Unassembled WGS sequence"/>
</dbReference>
<name>A0A3P9Q5J6_POERE</name>
<protein>
    <submittedName>
        <fullName evidence="1">Uncharacterized protein</fullName>
    </submittedName>
</protein>